<evidence type="ECO:0000259" key="16">
    <source>
        <dbReference type="Pfam" id="PF00535"/>
    </source>
</evidence>
<dbReference type="InterPro" id="IPR029044">
    <property type="entry name" value="Nucleotide-diphossugar_trans"/>
</dbReference>
<comment type="subcellular location">
    <subcellularLocation>
        <location evidence="2">Endoplasmic reticulum membrane</location>
        <topology evidence="2">Single-pass membrane protein</topology>
    </subcellularLocation>
    <subcellularLocation>
        <location evidence="1">Membrane</location>
        <topology evidence="1">Multi-pass membrane protein</topology>
    </subcellularLocation>
</comment>
<dbReference type="GO" id="GO:0004581">
    <property type="term" value="F:dolichyl-phosphate beta-glucosyltransferase activity"/>
    <property type="evidence" value="ECO:0007669"/>
    <property type="project" value="UniProtKB-EC"/>
</dbReference>
<dbReference type="PANTHER" id="PTHR10859:SF91">
    <property type="entry name" value="DOLICHYL-PHOSPHATE BETA-GLUCOSYLTRANSFERASE"/>
    <property type="match status" value="1"/>
</dbReference>
<evidence type="ECO:0000256" key="8">
    <source>
        <dbReference type="ARBA" id="ARBA00022692"/>
    </source>
</evidence>
<dbReference type="InterPro" id="IPR035518">
    <property type="entry name" value="DPG_synthase"/>
</dbReference>
<evidence type="ECO:0000256" key="14">
    <source>
        <dbReference type="SAM" id="MobiDB-lite"/>
    </source>
</evidence>
<keyword evidence="10" id="KW-0735">Signal-anchor</keyword>
<dbReference type="PANTHER" id="PTHR10859">
    <property type="entry name" value="GLYCOSYL TRANSFERASE"/>
    <property type="match status" value="1"/>
</dbReference>
<dbReference type="CDD" id="cd04188">
    <property type="entry name" value="DPG_synthase"/>
    <property type="match status" value="1"/>
</dbReference>
<dbReference type="Gene3D" id="3.90.550.10">
    <property type="entry name" value="Spore Coat Polysaccharide Biosynthesis Protein SpsA, Chain A"/>
    <property type="match status" value="1"/>
</dbReference>
<dbReference type="Pfam" id="PF00535">
    <property type="entry name" value="Glycos_transf_2"/>
    <property type="match status" value="1"/>
</dbReference>
<evidence type="ECO:0000256" key="1">
    <source>
        <dbReference type="ARBA" id="ARBA00004141"/>
    </source>
</evidence>
<dbReference type="AlphaFoldDB" id="A0A506Y8F5"/>
<dbReference type="InterPro" id="IPR007267">
    <property type="entry name" value="GtrA_DPMS_TM"/>
</dbReference>
<dbReference type="EC" id="2.4.1.117" evidence="5"/>
<evidence type="ECO:0000256" key="9">
    <source>
        <dbReference type="ARBA" id="ARBA00022824"/>
    </source>
</evidence>
<feature type="domain" description="Glycosyltransferase 2-like" evidence="16">
    <location>
        <begin position="21"/>
        <end position="186"/>
    </location>
</feature>
<feature type="domain" description="GtrA/DPMS transmembrane" evidence="17">
    <location>
        <begin position="280"/>
        <end position="398"/>
    </location>
</feature>
<feature type="transmembrane region" description="Helical" evidence="15">
    <location>
        <begin position="303"/>
        <end position="323"/>
    </location>
</feature>
<evidence type="ECO:0000313" key="19">
    <source>
        <dbReference type="Proteomes" id="UP000316252"/>
    </source>
</evidence>
<comment type="pathway">
    <text evidence="3">Protein modification; protein glycosylation.</text>
</comment>
<feature type="transmembrane region" description="Helical" evidence="15">
    <location>
        <begin position="375"/>
        <end position="397"/>
    </location>
</feature>
<evidence type="ECO:0000256" key="6">
    <source>
        <dbReference type="ARBA" id="ARBA00022676"/>
    </source>
</evidence>
<proteinExistence type="inferred from homology"/>
<evidence type="ECO:0000259" key="17">
    <source>
        <dbReference type="Pfam" id="PF04138"/>
    </source>
</evidence>
<feature type="compositionally biased region" description="Low complexity" evidence="14">
    <location>
        <begin position="408"/>
        <end position="420"/>
    </location>
</feature>
<evidence type="ECO:0000313" key="18">
    <source>
        <dbReference type="EMBL" id="TPW77348.1"/>
    </source>
</evidence>
<keyword evidence="7 18" id="KW-0808">Transferase</keyword>
<feature type="transmembrane region" description="Helical" evidence="15">
    <location>
        <begin position="278"/>
        <end position="297"/>
    </location>
</feature>
<keyword evidence="6" id="KW-0328">Glycosyltransferase</keyword>
<dbReference type="OrthoDB" id="2369748at2"/>
<sequence length="448" mass="47769">MSPDTTGPAVPPGILPPLLEIVVPVYDEERSLETSIRTLHAALAGQFGDRWLVTIADNASTDATGRIADALAAELERVRAVHLAEKGRGRALKHVWLTSDAEVVGYLDVDLSTDLAALAPLVAPLLSGHSDLAIGTRLSADSRVVRGAKRELVSRGYNTLLRATGLRASDAQCGFKAMRSDVARRILPFVEDTGWFFDTEVLMIAERSGLRIHEVPVDWVDDEDSKVDIVATALADLRGVARVLRGIASRRIPVEAIYAELGRRPFEQVHRPGFFGQVLRFGLIGGASTIAYAVLYLGLQLVIAPQVANFVALLLTAIANTWANRHITFGVRGRAGLVSDQVKGLLVFLLAWCLTSGSLLALHTARPESGPVAELVVLTVANLVATVLRFALLRAWVFRRTRRASTAPAAGTSTAARSGADPIHSASAATTPRTGALAAALTKEDAAA</sequence>
<dbReference type="GO" id="GO:0016020">
    <property type="term" value="C:membrane"/>
    <property type="evidence" value="ECO:0007669"/>
    <property type="project" value="UniProtKB-SubCell"/>
</dbReference>
<comment type="caution">
    <text evidence="18">The sequence shown here is derived from an EMBL/GenBank/DDBJ whole genome shotgun (WGS) entry which is preliminary data.</text>
</comment>
<evidence type="ECO:0000256" key="11">
    <source>
        <dbReference type="ARBA" id="ARBA00022989"/>
    </source>
</evidence>
<evidence type="ECO:0000256" key="15">
    <source>
        <dbReference type="SAM" id="Phobius"/>
    </source>
</evidence>
<name>A0A506Y8F5_9MICO</name>
<evidence type="ECO:0000256" key="4">
    <source>
        <dbReference type="ARBA" id="ARBA00006739"/>
    </source>
</evidence>
<evidence type="ECO:0000256" key="2">
    <source>
        <dbReference type="ARBA" id="ARBA00004389"/>
    </source>
</evidence>
<dbReference type="RefSeq" id="WP_141161876.1">
    <property type="nucleotide sequence ID" value="NZ_VHQG01000001.1"/>
</dbReference>
<feature type="transmembrane region" description="Helical" evidence="15">
    <location>
        <begin position="344"/>
        <end position="363"/>
    </location>
</feature>
<accession>A0A506Y8F5</accession>
<dbReference type="EMBL" id="VHQG01000001">
    <property type="protein sequence ID" value="TPW77348.1"/>
    <property type="molecule type" value="Genomic_DNA"/>
</dbReference>
<dbReference type="Proteomes" id="UP000316252">
    <property type="component" value="Unassembled WGS sequence"/>
</dbReference>
<dbReference type="InterPro" id="IPR001173">
    <property type="entry name" value="Glyco_trans_2-like"/>
</dbReference>
<evidence type="ECO:0000256" key="7">
    <source>
        <dbReference type="ARBA" id="ARBA00022679"/>
    </source>
</evidence>
<comment type="catalytic activity">
    <reaction evidence="13">
        <text>a di-trans,poly-cis-dolichyl phosphate + UDP-alpha-D-glucose = a di-trans,poly-cis-dolichyl beta-D-glucosyl phosphate + UDP</text>
        <dbReference type="Rhea" id="RHEA:15401"/>
        <dbReference type="Rhea" id="RHEA-COMP:19498"/>
        <dbReference type="Rhea" id="RHEA-COMP:19502"/>
        <dbReference type="ChEBI" id="CHEBI:57525"/>
        <dbReference type="ChEBI" id="CHEBI:57683"/>
        <dbReference type="ChEBI" id="CHEBI:58223"/>
        <dbReference type="ChEBI" id="CHEBI:58885"/>
        <dbReference type="EC" id="2.4.1.117"/>
    </reaction>
    <physiologicalReaction direction="left-to-right" evidence="13">
        <dbReference type="Rhea" id="RHEA:15402"/>
    </physiologicalReaction>
</comment>
<dbReference type="GO" id="GO:0000271">
    <property type="term" value="P:polysaccharide biosynthetic process"/>
    <property type="evidence" value="ECO:0007669"/>
    <property type="project" value="InterPro"/>
</dbReference>
<reference evidence="18 19" key="1">
    <citation type="submission" date="2019-06" db="EMBL/GenBank/DDBJ databases">
        <authorList>
            <person name="Li F."/>
        </authorList>
    </citation>
    <scope>NUCLEOTIDE SEQUENCE [LARGE SCALE GENOMIC DNA]</scope>
    <source>
        <strain evidence="18 19">10F1D-1</strain>
    </source>
</reference>
<keyword evidence="8 15" id="KW-0812">Transmembrane</keyword>
<evidence type="ECO:0000256" key="13">
    <source>
        <dbReference type="ARBA" id="ARBA00045097"/>
    </source>
</evidence>
<keyword evidence="19" id="KW-1185">Reference proteome</keyword>
<keyword evidence="9" id="KW-0256">Endoplasmic reticulum</keyword>
<feature type="region of interest" description="Disordered" evidence="14">
    <location>
        <begin position="408"/>
        <end position="448"/>
    </location>
</feature>
<evidence type="ECO:0000256" key="10">
    <source>
        <dbReference type="ARBA" id="ARBA00022968"/>
    </source>
</evidence>
<evidence type="ECO:0000256" key="5">
    <source>
        <dbReference type="ARBA" id="ARBA00012583"/>
    </source>
</evidence>
<comment type="similarity">
    <text evidence="4">Belongs to the glycosyltransferase 2 family.</text>
</comment>
<gene>
    <name evidence="18" type="ORF">FJ657_01225</name>
</gene>
<protein>
    <recommendedName>
        <fullName evidence="5">dolichyl-phosphate beta-glucosyltransferase</fullName>
        <ecNumber evidence="5">2.4.1.117</ecNumber>
    </recommendedName>
</protein>
<keyword evidence="12 15" id="KW-0472">Membrane</keyword>
<evidence type="ECO:0000256" key="3">
    <source>
        <dbReference type="ARBA" id="ARBA00004922"/>
    </source>
</evidence>
<organism evidence="18 19">
    <name type="scientific">Schumannella soli</name>
    <dbReference type="NCBI Taxonomy" id="2590779"/>
    <lineage>
        <taxon>Bacteria</taxon>
        <taxon>Bacillati</taxon>
        <taxon>Actinomycetota</taxon>
        <taxon>Actinomycetes</taxon>
        <taxon>Micrococcales</taxon>
        <taxon>Microbacteriaceae</taxon>
        <taxon>Schumannella</taxon>
    </lineage>
</organism>
<dbReference type="SUPFAM" id="SSF53448">
    <property type="entry name" value="Nucleotide-diphospho-sugar transferases"/>
    <property type="match status" value="1"/>
</dbReference>
<dbReference type="GO" id="GO:0006487">
    <property type="term" value="P:protein N-linked glycosylation"/>
    <property type="evidence" value="ECO:0007669"/>
    <property type="project" value="TreeGrafter"/>
</dbReference>
<evidence type="ECO:0000256" key="12">
    <source>
        <dbReference type="ARBA" id="ARBA00023136"/>
    </source>
</evidence>
<keyword evidence="11 15" id="KW-1133">Transmembrane helix</keyword>
<dbReference type="Pfam" id="PF04138">
    <property type="entry name" value="GtrA_DPMS_TM"/>
    <property type="match status" value="1"/>
</dbReference>